<dbReference type="STRING" id="1261131.lam_367"/>
<evidence type="ECO:0000313" key="7">
    <source>
        <dbReference type="EMBL" id="AHA27735.1"/>
    </source>
</evidence>
<dbReference type="Pfam" id="PF03180">
    <property type="entry name" value="Lipoprotein_9"/>
    <property type="match status" value="1"/>
</dbReference>
<comment type="similarity">
    <text evidence="6">Belongs to the nlpA lipoprotein family.</text>
</comment>
<protein>
    <recommendedName>
        <fullName evidence="6">Lipoprotein</fullName>
    </recommendedName>
</protein>
<dbReference type="HOGENOM" id="CLU_067080_3_0_5"/>
<evidence type="ECO:0000256" key="5">
    <source>
        <dbReference type="ARBA" id="ARBA00023288"/>
    </source>
</evidence>
<comment type="subcellular location">
    <subcellularLocation>
        <location evidence="1">Membrane</location>
        <topology evidence="1">Lipid-anchor</topology>
    </subcellularLocation>
</comment>
<keyword evidence="4" id="KW-0564">Palmitate</keyword>
<dbReference type="PANTHER" id="PTHR30429:SF1">
    <property type="entry name" value="D-METHIONINE-BINDING LIPOPROTEIN METQ-RELATED"/>
    <property type="match status" value="1"/>
</dbReference>
<dbReference type="PIRSF" id="PIRSF002854">
    <property type="entry name" value="MetQ"/>
    <property type="match status" value="1"/>
</dbReference>
<keyword evidence="2" id="KW-0732">Signal</keyword>
<dbReference type="AlphaFoldDB" id="U6B4B7"/>
<dbReference type="PANTHER" id="PTHR30429">
    <property type="entry name" value="D-METHIONINE-BINDING LIPOPROTEIN METQ"/>
    <property type="match status" value="1"/>
</dbReference>
<evidence type="ECO:0000256" key="6">
    <source>
        <dbReference type="PIRNR" id="PIRNR002854"/>
    </source>
</evidence>
<dbReference type="KEGG" id="lar:lam_367"/>
<keyword evidence="3" id="KW-0472">Membrane</keyword>
<dbReference type="Gene3D" id="3.40.190.10">
    <property type="entry name" value="Periplasmic binding protein-like II"/>
    <property type="match status" value="2"/>
</dbReference>
<evidence type="ECO:0000256" key="3">
    <source>
        <dbReference type="ARBA" id="ARBA00023136"/>
    </source>
</evidence>
<evidence type="ECO:0000256" key="1">
    <source>
        <dbReference type="ARBA" id="ARBA00004635"/>
    </source>
</evidence>
<dbReference type="InterPro" id="IPR004872">
    <property type="entry name" value="Lipoprotein_NlpA"/>
</dbReference>
<proteinExistence type="inferred from homology"/>
<dbReference type="eggNOG" id="COG1464">
    <property type="taxonomic scope" value="Bacteria"/>
</dbReference>
<evidence type="ECO:0000256" key="4">
    <source>
        <dbReference type="ARBA" id="ARBA00023139"/>
    </source>
</evidence>
<dbReference type="SUPFAM" id="SSF53850">
    <property type="entry name" value="Periplasmic binding protein-like II"/>
    <property type="match status" value="1"/>
</dbReference>
<reference evidence="7 8" key="1">
    <citation type="journal article" date="2014" name="Mol. Plant Microbe Interact.">
        <title>The complete genome sequence of Candidatus Liberibacter americanus, associated with citrus Huanglongbing.</title>
        <authorList>
            <person name="Wulff N.A."/>
            <person name="Zhang S."/>
            <person name="Setubal J.C."/>
            <person name="Almeida N.F."/>
            <person name="Martins E.C."/>
            <person name="Harakava R."/>
            <person name="Kumar D."/>
            <person name="Rangel L.T."/>
            <person name="Foissac X."/>
            <person name="Bove J."/>
            <person name="Gabriel D.W."/>
        </authorList>
    </citation>
    <scope>NUCLEOTIDE SEQUENCE [LARGE SCALE GENOMIC DNA]</scope>
    <source>
        <strain evidence="7 8">Sao Paulo</strain>
    </source>
</reference>
<dbReference type="Proteomes" id="UP000017862">
    <property type="component" value="Chromosome"/>
</dbReference>
<accession>U6B4B7</accession>
<evidence type="ECO:0000313" key="8">
    <source>
        <dbReference type="Proteomes" id="UP000017862"/>
    </source>
</evidence>
<dbReference type="EMBL" id="CP006604">
    <property type="protein sequence ID" value="AHA27735.1"/>
    <property type="molecule type" value="Genomic_DNA"/>
</dbReference>
<organism evidence="7 8">
    <name type="scientific">Candidatus Liberibacter americanus str. Sao Paulo</name>
    <dbReference type="NCBI Taxonomy" id="1261131"/>
    <lineage>
        <taxon>Bacteria</taxon>
        <taxon>Pseudomonadati</taxon>
        <taxon>Pseudomonadota</taxon>
        <taxon>Alphaproteobacteria</taxon>
        <taxon>Hyphomicrobiales</taxon>
        <taxon>Rhizobiaceae</taxon>
        <taxon>Liberibacter</taxon>
    </lineage>
</organism>
<keyword evidence="8" id="KW-1185">Reference proteome</keyword>
<sequence length="270" mass="30447">MRIIYTMIFIIISTVIVIKINNNYSAGTQKNSIKIGVNPGENADIMKKVKEIAARSGVNIEIIEFSDFMTPNIALDNGDIDANAFQHEKYLNNQINAKGYKIESVATTIITPMKIYSNKVQKIADIPKNAIISLPNDPTNFERALLLLEKCKLIKLKKKQDIKSISDIAENPKNAQFIEIDAAQVSRTLNDVNAAVINTNYAILAKIKPENAIFSEDNINNPYANLIVVQSKNKDKPWVKTLVESYRNEEVKQYIKDLFPKDSSFIIPTW</sequence>
<keyword evidence="5 6" id="KW-0449">Lipoprotein</keyword>
<dbReference type="PATRIC" id="fig|1261131.3.peg.353"/>
<gene>
    <name evidence="7" type="primary">nlpA</name>
    <name evidence="7" type="ORF">lam_367</name>
</gene>
<dbReference type="GO" id="GO:0016020">
    <property type="term" value="C:membrane"/>
    <property type="evidence" value="ECO:0007669"/>
    <property type="project" value="UniProtKB-SubCell"/>
</dbReference>
<evidence type="ECO:0000256" key="2">
    <source>
        <dbReference type="ARBA" id="ARBA00022729"/>
    </source>
</evidence>
<name>U6B4B7_9HYPH</name>